<dbReference type="FunFam" id="3.30.160.60:FF:000231">
    <property type="entry name" value="PLAG1 like zinc finger 2"/>
    <property type="match status" value="1"/>
</dbReference>
<evidence type="ECO:0000256" key="2">
    <source>
        <dbReference type="ARBA" id="ARBA00006991"/>
    </source>
</evidence>
<evidence type="ECO:0000256" key="5">
    <source>
        <dbReference type="ARBA" id="ARBA00022771"/>
    </source>
</evidence>
<dbReference type="GO" id="GO:0001817">
    <property type="term" value="P:regulation of cytokine production"/>
    <property type="evidence" value="ECO:0007669"/>
    <property type="project" value="TreeGrafter"/>
</dbReference>
<evidence type="ECO:0000259" key="13">
    <source>
        <dbReference type="PROSITE" id="PS50157"/>
    </source>
</evidence>
<feature type="domain" description="C2H2-type" evidence="13">
    <location>
        <begin position="117"/>
        <end position="144"/>
    </location>
</feature>
<dbReference type="GO" id="GO:0001228">
    <property type="term" value="F:DNA-binding transcription activator activity, RNA polymerase II-specific"/>
    <property type="evidence" value="ECO:0007669"/>
    <property type="project" value="TreeGrafter"/>
</dbReference>
<dbReference type="SUPFAM" id="SSF57667">
    <property type="entry name" value="beta-beta-alpha zinc fingers"/>
    <property type="match status" value="3"/>
</dbReference>
<dbReference type="SMART" id="SM00355">
    <property type="entry name" value="ZnF_C2H2"/>
    <property type="match status" value="6"/>
</dbReference>
<comment type="caution">
    <text evidence="14">The sequence shown here is derived from an EMBL/GenBank/DDBJ whole genome shotgun (WGS) entry which is preliminary data.</text>
</comment>
<dbReference type="EMBL" id="WNYA01000006">
    <property type="protein sequence ID" value="KAG8567302.1"/>
    <property type="molecule type" value="Genomic_DNA"/>
</dbReference>
<dbReference type="PANTHER" id="PTHR24399">
    <property type="entry name" value="ZINC FINGER AND BTB DOMAIN-CONTAINING"/>
    <property type="match status" value="1"/>
</dbReference>
<accession>A0AAV7B389</accession>
<feature type="domain" description="C2H2-type" evidence="13">
    <location>
        <begin position="209"/>
        <end position="237"/>
    </location>
</feature>
<keyword evidence="8" id="KW-0238">DNA-binding</keyword>
<dbReference type="FunFam" id="3.30.160.60:FF:000600">
    <property type="entry name" value="PLAG1 like zinc finger 2"/>
    <property type="match status" value="1"/>
</dbReference>
<evidence type="ECO:0000256" key="10">
    <source>
        <dbReference type="ARBA" id="ARBA00023163"/>
    </source>
</evidence>
<evidence type="ECO:0000313" key="15">
    <source>
        <dbReference type="Proteomes" id="UP000824782"/>
    </source>
</evidence>
<evidence type="ECO:0000256" key="12">
    <source>
        <dbReference type="PROSITE-ProRule" id="PRU00042"/>
    </source>
</evidence>
<dbReference type="PROSITE" id="PS00028">
    <property type="entry name" value="ZINC_FINGER_C2H2_1"/>
    <property type="match status" value="6"/>
</dbReference>
<keyword evidence="15" id="KW-1185">Reference proteome</keyword>
<dbReference type="GO" id="GO:0005654">
    <property type="term" value="C:nucleoplasm"/>
    <property type="evidence" value="ECO:0007669"/>
    <property type="project" value="TreeGrafter"/>
</dbReference>
<keyword evidence="5 12" id="KW-0863">Zinc-finger</keyword>
<dbReference type="AlphaFoldDB" id="A0AAV7B389"/>
<dbReference type="FunFam" id="3.30.160.60:FF:000256">
    <property type="entry name" value="PLAG1 like zinc finger 2"/>
    <property type="match status" value="1"/>
</dbReference>
<feature type="domain" description="C2H2-type" evidence="13">
    <location>
        <begin position="58"/>
        <end position="87"/>
    </location>
</feature>
<keyword evidence="7" id="KW-0805">Transcription regulation</keyword>
<keyword evidence="9" id="KW-0010">Activator</keyword>
<dbReference type="Pfam" id="PF00096">
    <property type="entry name" value="zf-C2H2"/>
    <property type="match status" value="3"/>
</dbReference>
<gene>
    <name evidence="14" type="ORF">GDO81_013570</name>
</gene>
<dbReference type="EMBL" id="WNYA01000006">
    <property type="protein sequence ID" value="KAG8567299.1"/>
    <property type="molecule type" value="Genomic_DNA"/>
</dbReference>
<protein>
    <recommendedName>
        <fullName evidence="13">C2H2-type domain-containing protein</fullName>
    </recommendedName>
</protein>
<evidence type="ECO:0000256" key="3">
    <source>
        <dbReference type="ARBA" id="ARBA00022723"/>
    </source>
</evidence>
<evidence type="ECO:0000256" key="7">
    <source>
        <dbReference type="ARBA" id="ARBA00023015"/>
    </source>
</evidence>
<evidence type="ECO:0000256" key="1">
    <source>
        <dbReference type="ARBA" id="ARBA00004123"/>
    </source>
</evidence>
<feature type="domain" description="C2H2-type" evidence="13">
    <location>
        <begin position="88"/>
        <end position="115"/>
    </location>
</feature>
<evidence type="ECO:0000256" key="4">
    <source>
        <dbReference type="ARBA" id="ARBA00022737"/>
    </source>
</evidence>
<proteinExistence type="inferred from homology"/>
<dbReference type="EMBL" id="WNYA01000006">
    <property type="protein sequence ID" value="KAG8567298.1"/>
    <property type="molecule type" value="Genomic_DNA"/>
</dbReference>
<feature type="domain" description="C2H2-type" evidence="13">
    <location>
        <begin position="181"/>
        <end position="208"/>
    </location>
</feature>
<evidence type="ECO:0000256" key="9">
    <source>
        <dbReference type="ARBA" id="ARBA00023159"/>
    </source>
</evidence>
<dbReference type="InterPro" id="IPR036236">
    <property type="entry name" value="Znf_C2H2_sf"/>
</dbReference>
<dbReference type="EMBL" id="WNYA01000006">
    <property type="protein sequence ID" value="KAG8567297.1"/>
    <property type="molecule type" value="Genomic_DNA"/>
</dbReference>
<comment type="subcellular location">
    <subcellularLocation>
        <location evidence="1">Nucleus</location>
    </subcellularLocation>
</comment>
<feature type="domain" description="C2H2-type" evidence="13">
    <location>
        <begin position="146"/>
        <end position="173"/>
    </location>
</feature>
<sequence>MKTLFFDAAINDQSSEWKAEAKPQEEQNCAENKFLHDTNRLDAPCSSEQESPPLPRRFTCPQLLCDKTFASKYKLCRHMATHSMQKSHQCSHCGKMFHRKDHLKNHLQTHNPNRVALQCPECSKNYSTKYGHRRHLALHAIARGDLSCAICLQVFRDRQTVLEHLKSHNHRPSMGNREKKYPCEHCDRCFYTRKDVRRHLVVHTGRKDFQCHCCAQMFGRKDHLTRHMKKSHCDEAPRIKTEPQDDINHMSCQSAVVKEEWGSIMCMQQKDIIPTGMYTTSFQPIPNTGIPQSLVPTSLSLGLSYPPETASNFSTDSSNRFQFTSTSYLPKSEMDPFMSDGSGGLSLTSPELAPCMPQATLDESYLSALCDPLSSGVDFNHFLSFLPVNLPPCNFPLPNPEISMGENPQFLSPGTGCGSDLPLPHYTSDINSTTLPQFHQAFK</sequence>
<organism evidence="14 15">
    <name type="scientific">Engystomops pustulosus</name>
    <name type="common">Tungara frog</name>
    <name type="synonym">Physalaemus pustulosus</name>
    <dbReference type="NCBI Taxonomy" id="76066"/>
    <lineage>
        <taxon>Eukaryota</taxon>
        <taxon>Metazoa</taxon>
        <taxon>Chordata</taxon>
        <taxon>Craniata</taxon>
        <taxon>Vertebrata</taxon>
        <taxon>Euteleostomi</taxon>
        <taxon>Amphibia</taxon>
        <taxon>Batrachia</taxon>
        <taxon>Anura</taxon>
        <taxon>Neobatrachia</taxon>
        <taxon>Hyloidea</taxon>
        <taxon>Leptodactylidae</taxon>
        <taxon>Leiuperinae</taxon>
        <taxon>Engystomops</taxon>
    </lineage>
</organism>
<keyword evidence="3" id="KW-0479">Metal-binding</keyword>
<keyword evidence="11" id="KW-0539">Nucleus</keyword>
<dbReference type="GO" id="GO:0000978">
    <property type="term" value="F:RNA polymerase II cis-regulatory region sequence-specific DNA binding"/>
    <property type="evidence" value="ECO:0007669"/>
    <property type="project" value="TreeGrafter"/>
</dbReference>
<keyword evidence="6" id="KW-0862">Zinc</keyword>
<evidence type="ECO:0000256" key="11">
    <source>
        <dbReference type="ARBA" id="ARBA00023242"/>
    </source>
</evidence>
<dbReference type="PROSITE" id="PS50157">
    <property type="entry name" value="ZINC_FINGER_C2H2_2"/>
    <property type="match status" value="6"/>
</dbReference>
<keyword evidence="4" id="KW-0677">Repeat</keyword>
<comment type="similarity">
    <text evidence="2">Belongs to the krueppel C2H2-type zinc-finger protein family.</text>
</comment>
<dbReference type="Proteomes" id="UP000824782">
    <property type="component" value="Unassembled WGS sequence"/>
</dbReference>
<reference evidence="14" key="1">
    <citation type="thesis" date="2020" institute="ProQuest LLC" country="789 East Eisenhower Parkway, Ann Arbor, MI, USA">
        <title>Comparative Genomics and Chromosome Evolution.</title>
        <authorList>
            <person name="Mudd A.B."/>
        </authorList>
    </citation>
    <scope>NUCLEOTIDE SEQUENCE</scope>
    <source>
        <strain evidence="14">237g6f4</strain>
        <tissue evidence="14">Blood</tissue>
    </source>
</reference>
<dbReference type="EMBL" id="WNYA01000006">
    <property type="protein sequence ID" value="KAG8567300.1"/>
    <property type="molecule type" value="Genomic_DNA"/>
</dbReference>
<evidence type="ECO:0000256" key="6">
    <source>
        <dbReference type="ARBA" id="ARBA00022833"/>
    </source>
</evidence>
<dbReference type="InterPro" id="IPR013087">
    <property type="entry name" value="Znf_C2H2_type"/>
</dbReference>
<dbReference type="GO" id="GO:0008270">
    <property type="term" value="F:zinc ion binding"/>
    <property type="evidence" value="ECO:0007669"/>
    <property type="project" value="UniProtKB-KW"/>
</dbReference>
<dbReference type="EMBL" id="WNYA01000006">
    <property type="protein sequence ID" value="KAG8567301.1"/>
    <property type="molecule type" value="Genomic_DNA"/>
</dbReference>
<dbReference type="PANTHER" id="PTHR24399:SF31">
    <property type="entry name" value="ZINC FINGER PROTEIN PLAGL1"/>
    <property type="match status" value="1"/>
</dbReference>
<evidence type="ECO:0000256" key="8">
    <source>
        <dbReference type="ARBA" id="ARBA00023125"/>
    </source>
</evidence>
<name>A0AAV7B389_ENGPU</name>
<keyword evidence="10" id="KW-0804">Transcription</keyword>
<evidence type="ECO:0000313" key="14">
    <source>
        <dbReference type="EMBL" id="KAG8567299.1"/>
    </source>
</evidence>
<dbReference type="GO" id="GO:0002682">
    <property type="term" value="P:regulation of immune system process"/>
    <property type="evidence" value="ECO:0007669"/>
    <property type="project" value="TreeGrafter"/>
</dbReference>
<dbReference type="Gene3D" id="3.30.160.60">
    <property type="entry name" value="Classic Zinc Finger"/>
    <property type="match status" value="5"/>
</dbReference>
<dbReference type="GO" id="GO:0001227">
    <property type="term" value="F:DNA-binding transcription repressor activity, RNA polymerase II-specific"/>
    <property type="evidence" value="ECO:0007669"/>
    <property type="project" value="TreeGrafter"/>
</dbReference>